<name>A0A667ZVG2_9TELE</name>
<evidence type="ECO:0000256" key="2">
    <source>
        <dbReference type="ARBA" id="ARBA00012186"/>
    </source>
</evidence>
<dbReference type="AlphaFoldDB" id="A0A667ZVG2"/>
<dbReference type="Pfam" id="PF18264">
    <property type="entry name" value="preSET_CXC"/>
    <property type="match status" value="1"/>
</dbReference>
<evidence type="ECO:0000256" key="4">
    <source>
        <dbReference type="ARBA" id="ARBA00022679"/>
    </source>
</evidence>
<accession>A0A667ZVG2</accession>
<evidence type="ECO:0000256" key="7">
    <source>
        <dbReference type="ARBA" id="ARBA00023015"/>
    </source>
</evidence>
<feature type="compositionally biased region" description="Basic residues" evidence="11">
    <location>
        <begin position="285"/>
        <end position="297"/>
    </location>
</feature>
<dbReference type="InterPro" id="IPR048358">
    <property type="entry name" value="EZH1/2_MCSS"/>
</dbReference>
<organism evidence="14 15">
    <name type="scientific">Myripristis murdjan</name>
    <name type="common">pinecone soldierfish</name>
    <dbReference type="NCBI Taxonomy" id="586833"/>
    <lineage>
        <taxon>Eukaryota</taxon>
        <taxon>Metazoa</taxon>
        <taxon>Chordata</taxon>
        <taxon>Craniata</taxon>
        <taxon>Vertebrata</taxon>
        <taxon>Euteleostomi</taxon>
        <taxon>Actinopterygii</taxon>
        <taxon>Neopterygii</taxon>
        <taxon>Teleostei</taxon>
        <taxon>Neoteleostei</taxon>
        <taxon>Acanthomorphata</taxon>
        <taxon>Holocentriformes</taxon>
        <taxon>Holocentridae</taxon>
        <taxon>Myripristis</taxon>
    </lineage>
</organism>
<evidence type="ECO:0000313" key="14">
    <source>
        <dbReference type="Ensembl" id="ENSMMDP00005046810.1"/>
    </source>
</evidence>
<feature type="compositionally biased region" description="Low complexity" evidence="11">
    <location>
        <begin position="298"/>
        <end position="314"/>
    </location>
</feature>
<dbReference type="InterPro" id="IPR026489">
    <property type="entry name" value="CXC_dom"/>
</dbReference>
<dbReference type="FunFam" id="2.170.270.10:FF:000001">
    <property type="entry name" value="Putative histone-lysine N-methyltransferase EZH2"/>
    <property type="match status" value="1"/>
</dbReference>
<feature type="domain" description="CXC" evidence="13">
    <location>
        <begin position="419"/>
        <end position="521"/>
    </location>
</feature>
<keyword evidence="7" id="KW-0805">Transcription regulation</keyword>
<dbReference type="InterPro" id="IPR046341">
    <property type="entry name" value="SET_dom_sf"/>
</dbReference>
<evidence type="ECO:0000256" key="6">
    <source>
        <dbReference type="ARBA" id="ARBA00022853"/>
    </source>
</evidence>
<evidence type="ECO:0000259" key="13">
    <source>
        <dbReference type="PROSITE" id="PS51633"/>
    </source>
</evidence>
<dbReference type="SUPFAM" id="SSF82199">
    <property type="entry name" value="SET domain"/>
    <property type="match status" value="1"/>
</dbReference>
<dbReference type="InterPro" id="IPR021654">
    <property type="entry name" value="EZH1/EZH2"/>
</dbReference>
<dbReference type="PANTHER" id="PTHR45747:SF18">
    <property type="entry name" value="HISTONE-LYSINE N-METHYLTRANSFERASE EZH2"/>
    <property type="match status" value="1"/>
</dbReference>
<comment type="catalytic activity">
    <reaction evidence="10">
        <text>L-lysyl(27)-[histone H3] + 3 S-adenosyl-L-methionine = N(6),N(6),N(6)-trimethyl-L-lysyl(27)-[histone H3] + 3 S-adenosyl-L-homocysteine + 3 H(+)</text>
        <dbReference type="Rhea" id="RHEA:60292"/>
        <dbReference type="Rhea" id="RHEA-COMP:15535"/>
        <dbReference type="Rhea" id="RHEA-COMP:15548"/>
        <dbReference type="ChEBI" id="CHEBI:15378"/>
        <dbReference type="ChEBI" id="CHEBI:29969"/>
        <dbReference type="ChEBI" id="CHEBI:57856"/>
        <dbReference type="ChEBI" id="CHEBI:59789"/>
        <dbReference type="ChEBI" id="CHEBI:61961"/>
        <dbReference type="EC" id="2.1.1.356"/>
    </reaction>
</comment>
<evidence type="ECO:0000256" key="5">
    <source>
        <dbReference type="ARBA" id="ARBA00022691"/>
    </source>
</evidence>
<gene>
    <name evidence="14" type="primary">EZH2</name>
    <name evidence="14" type="synonym">ezh2</name>
</gene>
<keyword evidence="9" id="KW-0539">Nucleus</keyword>
<feature type="region of interest" description="Disordered" evidence="11">
    <location>
        <begin position="283"/>
        <end position="331"/>
    </location>
</feature>
<dbReference type="InterPro" id="IPR033467">
    <property type="entry name" value="Tesmin/TSO1-like_CXC"/>
</dbReference>
<proteinExistence type="predicted"/>
<evidence type="ECO:0000256" key="10">
    <source>
        <dbReference type="ARBA" id="ARBA00048568"/>
    </source>
</evidence>
<dbReference type="SMART" id="SM00317">
    <property type="entry name" value="SET"/>
    <property type="match status" value="1"/>
</dbReference>
<evidence type="ECO:0000256" key="3">
    <source>
        <dbReference type="ARBA" id="ARBA00022603"/>
    </source>
</evidence>
<protein>
    <recommendedName>
        <fullName evidence="2">[histone H3]-lysine(27) N-trimethyltransferase</fullName>
        <ecNumber evidence="2">2.1.1.356</ecNumber>
    </recommendedName>
</protein>
<dbReference type="GeneTree" id="ENSGT00940000155013"/>
<evidence type="ECO:0000256" key="8">
    <source>
        <dbReference type="ARBA" id="ARBA00023163"/>
    </source>
</evidence>
<feature type="domain" description="SET" evidence="12">
    <location>
        <begin position="528"/>
        <end position="643"/>
    </location>
</feature>
<evidence type="ECO:0000256" key="11">
    <source>
        <dbReference type="SAM" id="MobiDB-lite"/>
    </source>
</evidence>
<dbReference type="SMART" id="SM01114">
    <property type="entry name" value="CXC"/>
    <property type="match status" value="1"/>
</dbReference>
<evidence type="ECO:0000256" key="1">
    <source>
        <dbReference type="ARBA" id="ARBA00004123"/>
    </source>
</evidence>
<dbReference type="PROSITE" id="PS51633">
    <property type="entry name" value="CXC"/>
    <property type="match status" value="1"/>
</dbReference>
<dbReference type="CDD" id="cd19218">
    <property type="entry name" value="SET_EZH2"/>
    <property type="match status" value="1"/>
</dbReference>
<dbReference type="EC" id="2.1.1.356" evidence="2"/>
<dbReference type="GO" id="GO:0140951">
    <property type="term" value="F:histone H3K27 trimethyltransferase activity"/>
    <property type="evidence" value="ECO:0007669"/>
    <property type="project" value="UniProtKB-EC"/>
</dbReference>
<dbReference type="Pfam" id="PF21358">
    <property type="entry name" value="Ezh2_MCSS"/>
    <property type="match status" value="1"/>
</dbReference>
<dbReference type="GO" id="GO:0003682">
    <property type="term" value="F:chromatin binding"/>
    <property type="evidence" value="ECO:0007669"/>
    <property type="project" value="TreeGrafter"/>
</dbReference>
<evidence type="ECO:0000256" key="9">
    <source>
        <dbReference type="ARBA" id="ARBA00023242"/>
    </source>
</evidence>
<keyword evidence="3" id="KW-0489">Methyltransferase</keyword>
<dbReference type="GO" id="GO:0031507">
    <property type="term" value="P:heterochromatin formation"/>
    <property type="evidence" value="ECO:0007669"/>
    <property type="project" value="TreeGrafter"/>
</dbReference>
<reference evidence="14" key="3">
    <citation type="submission" date="2025-09" db="UniProtKB">
        <authorList>
            <consortium name="Ensembl"/>
        </authorList>
    </citation>
    <scope>IDENTIFICATION</scope>
</reference>
<feature type="compositionally biased region" description="Basic and acidic residues" evidence="11">
    <location>
        <begin position="315"/>
        <end position="327"/>
    </location>
</feature>
<dbReference type="PROSITE" id="PS50280">
    <property type="entry name" value="SET"/>
    <property type="match status" value="1"/>
</dbReference>
<dbReference type="Proteomes" id="UP000472263">
    <property type="component" value="Chromosome 20"/>
</dbReference>
<keyword evidence="8" id="KW-0804">Transcription</keyword>
<keyword evidence="5" id="KW-0949">S-adenosyl-L-methionine</keyword>
<dbReference type="Ensembl" id="ENSMMDT00005047743.1">
    <property type="protein sequence ID" value="ENSMMDP00005046810.1"/>
    <property type="gene ID" value="ENSMMDG00005021370.1"/>
</dbReference>
<dbReference type="GO" id="GO:0035098">
    <property type="term" value="C:ESC/E(Z) complex"/>
    <property type="evidence" value="ECO:0007669"/>
    <property type="project" value="TreeGrafter"/>
</dbReference>
<dbReference type="InterPro" id="IPR001214">
    <property type="entry name" value="SET_dom"/>
</dbReference>
<keyword evidence="6" id="KW-0156">Chromatin regulator</keyword>
<dbReference type="InterPro" id="IPR041343">
    <property type="entry name" value="PRC2_HTH_1"/>
</dbReference>
<dbReference type="InterPro" id="IPR041355">
    <property type="entry name" value="Pre-SET_CXC"/>
</dbReference>
<comment type="subcellular location">
    <subcellularLocation>
        <location evidence="1">Nucleus</location>
    </subcellularLocation>
</comment>
<evidence type="ECO:0000313" key="15">
    <source>
        <dbReference type="Proteomes" id="UP000472263"/>
    </source>
</evidence>
<dbReference type="InterPro" id="IPR044439">
    <property type="entry name" value="EZH2_SET"/>
</dbReference>
<dbReference type="InterPro" id="IPR045318">
    <property type="entry name" value="EZH1/2-like"/>
</dbReference>
<dbReference type="GO" id="GO:0032259">
    <property type="term" value="P:methylation"/>
    <property type="evidence" value="ECO:0007669"/>
    <property type="project" value="UniProtKB-KW"/>
</dbReference>
<dbReference type="Pfam" id="PF18118">
    <property type="entry name" value="PRC2_HTH_1"/>
    <property type="match status" value="1"/>
</dbReference>
<reference evidence="14" key="1">
    <citation type="submission" date="2019-06" db="EMBL/GenBank/DDBJ databases">
        <authorList>
            <consortium name="Wellcome Sanger Institute Data Sharing"/>
        </authorList>
    </citation>
    <scope>NUCLEOTIDE SEQUENCE [LARGE SCALE GENOMIC DNA]</scope>
</reference>
<reference evidence="14" key="2">
    <citation type="submission" date="2025-08" db="UniProtKB">
        <authorList>
            <consortium name="Ensembl"/>
        </authorList>
    </citation>
    <scope>IDENTIFICATION</scope>
</reference>
<dbReference type="Pfam" id="PF00856">
    <property type="entry name" value="SET"/>
    <property type="match status" value="1"/>
</dbReference>
<keyword evidence="15" id="KW-1185">Reference proteome</keyword>
<keyword evidence="4" id="KW-0808">Transferase</keyword>
<dbReference type="PANTHER" id="PTHR45747">
    <property type="entry name" value="HISTONE-LYSINE N-METHYLTRANSFERASE E(Z)"/>
    <property type="match status" value="1"/>
</dbReference>
<dbReference type="Gene3D" id="2.170.270.10">
    <property type="entry name" value="SET domain"/>
    <property type="match status" value="1"/>
</dbReference>
<evidence type="ECO:0000259" key="12">
    <source>
        <dbReference type="PROSITE" id="PS50280"/>
    </source>
</evidence>
<dbReference type="Pfam" id="PF11616">
    <property type="entry name" value="EZH2_WD-Binding"/>
    <property type="match status" value="1"/>
</dbReference>
<sequence length="678" mass="77462">MFNTNRQKIMERTDILNQEWKTRRIQPVHIMTSCTVDSGFSEFSKQVIPLKTLNAVASVPVMYSWSPLQQNFMVEDETVLHNIPYMGDEILDQDGTFIEELIKNYDGKVHGDRGERLIWDLSATVGRNLTNTEFPALMESVCVCVCVSVYPGRTNNDSTKKFPSDKIFEAISSMFPDKGSTEELKEKYKELTEQQLPGALPPECTPNIDGPNARSVQREQSLHSFHTLFCRRCFKYDCFLHPFHATPNTYKRKNMENLVDSKPCGIDCYMYLVQVTGMVAERAKTPSKRTVGRRRGRLPNSNSNSRPSTPTVSSETKDTDSDREGEGNSRCQTPVKMKLTCDPEAVDWSGAEASLFRVLIGTYYDNYCAIARLIGTKTCRQVYEFRVKESSIIARAPAEDEDTPPRKKKRKHRLWATHCRKIQLKKDGSSNHVYNYQPCDHPRQPCDSSCPCVTAQNFCEKFCQCSSECQNRFPGCRCKAQCNTKQCPCYLAVRECDPDLCLTCGAAEHWDSKNVSCKNCSIQRGAKKHLLLAPSDVAGWGIFIKEPVQKNEFISEYCGEIISQDEADRRGKVYDKYMCSFLFNLNNDFVVDATRKGNKIRFANHSVNPNCYAKVMMVNGDHRIGIFAKRAIQTGEELFFDYRSVTRERLHNTRFILFIHIKHIMHDTGRLQSHILIG</sequence>